<dbReference type="EMBL" id="AMZH03009709">
    <property type="protein sequence ID" value="RRT56265.1"/>
    <property type="molecule type" value="Genomic_DNA"/>
</dbReference>
<dbReference type="AlphaFoldDB" id="A0A426YX14"/>
<feature type="region of interest" description="Disordered" evidence="1">
    <location>
        <begin position="1"/>
        <end position="69"/>
    </location>
</feature>
<feature type="region of interest" description="Disordered" evidence="1">
    <location>
        <begin position="88"/>
        <end position="156"/>
    </location>
</feature>
<dbReference type="Proteomes" id="UP000287651">
    <property type="component" value="Unassembled WGS sequence"/>
</dbReference>
<reference evidence="2 3" key="1">
    <citation type="journal article" date="2014" name="Agronomy (Basel)">
        <title>A Draft Genome Sequence for Ensete ventricosum, the Drought-Tolerant Tree Against Hunger.</title>
        <authorList>
            <person name="Harrison J."/>
            <person name="Moore K.A."/>
            <person name="Paszkiewicz K."/>
            <person name="Jones T."/>
            <person name="Grant M."/>
            <person name="Ambacheew D."/>
            <person name="Muzemil S."/>
            <person name="Studholme D.J."/>
        </authorList>
    </citation>
    <scope>NUCLEOTIDE SEQUENCE [LARGE SCALE GENOMIC DNA]</scope>
</reference>
<proteinExistence type="predicted"/>
<feature type="compositionally biased region" description="Gly residues" evidence="1">
    <location>
        <begin position="140"/>
        <end position="156"/>
    </location>
</feature>
<organism evidence="2 3">
    <name type="scientific">Ensete ventricosum</name>
    <name type="common">Abyssinian banana</name>
    <name type="synonym">Musa ensete</name>
    <dbReference type="NCBI Taxonomy" id="4639"/>
    <lineage>
        <taxon>Eukaryota</taxon>
        <taxon>Viridiplantae</taxon>
        <taxon>Streptophyta</taxon>
        <taxon>Embryophyta</taxon>
        <taxon>Tracheophyta</taxon>
        <taxon>Spermatophyta</taxon>
        <taxon>Magnoliopsida</taxon>
        <taxon>Liliopsida</taxon>
        <taxon>Zingiberales</taxon>
        <taxon>Musaceae</taxon>
        <taxon>Ensete</taxon>
    </lineage>
</organism>
<feature type="compositionally biased region" description="Basic residues" evidence="1">
    <location>
        <begin position="123"/>
        <end position="132"/>
    </location>
</feature>
<name>A0A426YX14_ENSVE</name>
<evidence type="ECO:0000313" key="3">
    <source>
        <dbReference type="Proteomes" id="UP000287651"/>
    </source>
</evidence>
<feature type="compositionally biased region" description="Basic and acidic residues" evidence="1">
    <location>
        <begin position="35"/>
        <end position="51"/>
    </location>
</feature>
<gene>
    <name evidence="2" type="ORF">B296_00031809</name>
</gene>
<evidence type="ECO:0000313" key="2">
    <source>
        <dbReference type="EMBL" id="RRT56265.1"/>
    </source>
</evidence>
<evidence type="ECO:0000256" key="1">
    <source>
        <dbReference type="SAM" id="MobiDB-lite"/>
    </source>
</evidence>
<feature type="compositionally biased region" description="Low complexity" evidence="1">
    <location>
        <begin position="1"/>
        <end position="12"/>
    </location>
</feature>
<sequence>MRTSSLPLSPTSGLHCELPQADTAPGLASSVPSDKQNKENRGTHKTWHGERASCTGSERPCGASTGKCAVQNKRGKIFSSCRCSAAHGATEAAENAKGGPRTGSTGPTDLHRTDGVQSPSIARTRKKKKKKKKEIDARHAGGGGAKKGGGIYRGGGIKSARRMGFEKEGERGEIRQRRWRRGIFRRRKGTHSVSDASARVSFKKDAGKWGHSRSRCAAPIKTTSTQYPFPPVDPTKTPCPSASHHKSIAAGHYARVENILRGNRNQMDARGECARRPMPIRFVPAHSPECLLAVRGGTHSFIPPNRSPSVQTMVARGISAVDHCPNRKAKGSYGTAYNTFNTSGLLIGFRARQISMYSMVHTFCASNIVHINGWNII</sequence>
<comment type="caution">
    <text evidence="2">The sequence shown here is derived from an EMBL/GenBank/DDBJ whole genome shotgun (WGS) entry which is preliminary data.</text>
</comment>
<protein>
    <submittedName>
        <fullName evidence="2">Uncharacterized protein</fullName>
    </submittedName>
</protein>
<accession>A0A426YX14</accession>